<keyword evidence="4" id="KW-1185">Reference proteome</keyword>
<organism evidence="3 4">
    <name type="scientific">Cloeon dipterum</name>
    <dbReference type="NCBI Taxonomy" id="197152"/>
    <lineage>
        <taxon>Eukaryota</taxon>
        <taxon>Metazoa</taxon>
        <taxon>Ecdysozoa</taxon>
        <taxon>Arthropoda</taxon>
        <taxon>Hexapoda</taxon>
        <taxon>Insecta</taxon>
        <taxon>Pterygota</taxon>
        <taxon>Palaeoptera</taxon>
        <taxon>Ephemeroptera</taxon>
        <taxon>Pisciforma</taxon>
        <taxon>Baetidae</taxon>
        <taxon>Cloeon</taxon>
    </lineage>
</organism>
<feature type="domain" description="SURP motif" evidence="2">
    <location>
        <begin position="106"/>
        <end position="148"/>
    </location>
</feature>
<sequence length="626" mass="70306">MDLIGMTEAERRVETRCDEERYWALHHKEDQDEQFREEELKRLQQALKEKEYSAVQYSYDENSQNSNLNCGTNKDEEEEDVPFVAPPELDIPVNMVLPPNMKQHAIIEKTALFISQQGGQMEVLLKAKQAGNPQFGFLSFNDELHPYYKIVLTAIRNNRYKIIESSDTKKSESGDDESDDEHYLHPSLARTTVLDSAPSIPSVTYRPSADCAYSMLVSKIKGKPIELGTRQPEEDVKKNQAPVTPVPPKEEPPAPAPLVPDSELQVVVDKIASYVAKNGPEFEAVVRGKGDARFAFLDPNHMYHMYYRQRTQHFVDELRPRANPKNKASILPVSFCIKAQAPEGVLEKRSALELDGAPRPRAAAAYMATALQSVSDVPLPPCPPPEKPEVNSEEKERVLAAKKLAEERLRAKLMAVARNNVASANKEKQVQQERKKKVAAFLSRIALEKRQIVKPAAPVMIGPQLPLEMQLPEPEDDVRSIPSPTLFEDRPLSPPPPPNIGTGSGSTPPPAPLIGGTKFESRSRDRQLYNGNSKGHSRSRSPSRPSHRKHGRGSPRNHRRKRSSSRSRRHSSSSQYKHSKKRSHDSLKESKDGKKHKRRRRRSSSSSSSSSSSRDSKSRSASREKS</sequence>
<proteinExistence type="predicted"/>
<protein>
    <recommendedName>
        <fullName evidence="2">SURP motif domain-containing protein</fullName>
    </recommendedName>
</protein>
<dbReference type="EMBL" id="CADEPI010000049">
    <property type="protein sequence ID" value="CAB3369998.1"/>
    <property type="molecule type" value="Genomic_DNA"/>
</dbReference>
<dbReference type="Pfam" id="PF01805">
    <property type="entry name" value="Surp"/>
    <property type="match status" value="2"/>
</dbReference>
<dbReference type="InterPro" id="IPR035967">
    <property type="entry name" value="SWAP/Surp_sf"/>
</dbReference>
<gene>
    <name evidence="3" type="ORF">CLODIP_2_CD14715</name>
</gene>
<feature type="region of interest" description="Disordered" evidence="1">
    <location>
        <begin position="473"/>
        <end position="626"/>
    </location>
</feature>
<dbReference type="PANTHER" id="PTHR13161:SF15">
    <property type="entry name" value="SPLICING FACTOR, SUPPRESSOR OF WHITE-APRICOT HOMOLOG"/>
    <property type="match status" value="1"/>
</dbReference>
<feature type="compositionally biased region" description="Basic and acidic residues" evidence="1">
    <location>
        <begin position="386"/>
        <end position="395"/>
    </location>
</feature>
<dbReference type="OrthoDB" id="5836667at2759"/>
<feature type="region of interest" description="Disordered" evidence="1">
    <location>
        <begin position="225"/>
        <end position="259"/>
    </location>
</feature>
<comment type="caution">
    <text evidence="3">The sequence shown here is derived from an EMBL/GenBank/DDBJ whole genome shotgun (WGS) entry which is preliminary data.</text>
</comment>
<dbReference type="Proteomes" id="UP000494165">
    <property type="component" value="Unassembled WGS sequence"/>
</dbReference>
<reference evidence="3 4" key="1">
    <citation type="submission" date="2020-04" db="EMBL/GenBank/DDBJ databases">
        <authorList>
            <person name="Alioto T."/>
            <person name="Alioto T."/>
            <person name="Gomez Garrido J."/>
        </authorList>
    </citation>
    <scope>NUCLEOTIDE SEQUENCE [LARGE SCALE GENOMIC DNA]</scope>
</reference>
<feature type="compositionally biased region" description="Basic residues" evidence="1">
    <location>
        <begin position="535"/>
        <end position="583"/>
    </location>
</feature>
<dbReference type="GO" id="GO:0000395">
    <property type="term" value="P:mRNA 5'-splice site recognition"/>
    <property type="evidence" value="ECO:0007669"/>
    <property type="project" value="TreeGrafter"/>
</dbReference>
<feature type="domain" description="SURP motif" evidence="2">
    <location>
        <begin position="267"/>
        <end position="307"/>
    </location>
</feature>
<feature type="compositionally biased region" description="Low complexity" evidence="1">
    <location>
        <begin position="604"/>
        <end position="613"/>
    </location>
</feature>
<evidence type="ECO:0000313" key="4">
    <source>
        <dbReference type="Proteomes" id="UP000494165"/>
    </source>
</evidence>
<dbReference type="Gene3D" id="1.10.10.790">
    <property type="entry name" value="Surp module"/>
    <property type="match status" value="2"/>
</dbReference>
<dbReference type="PANTHER" id="PTHR13161">
    <property type="entry name" value="SPLICING FACTOR SUPPRESSOR OF WHITE APRICOT"/>
    <property type="match status" value="1"/>
</dbReference>
<dbReference type="AlphaFoldDB" id="A0A8S1CPY6"/>
<dbReference type="SMART" id="SM00648">
    <property type="entry name" value="SWAP"/>
    <property type="match status" value="2"/>
</dbReference>
<evidence type="ECO:0000256" key="1">
    <source>
        <dbReference type="SAM" id="MobiDB-lite"/>
    </source>
</evidence>
<dbReference type="InterPro" id="IPR000061">
    <property type="entry name" value="Surp"/>
</dbReference>
<feature type="compositionally biased region" description="Basic residues" evidence="1">
    <location>
        <begin position="593"/>
        <end position="603"/>
    </location>
</feature>
<evidence type="ECO:0000259" key="2">
    <source>
        <dbReference type="PROSITE" id="PS50128"/>
    </source>
</evidence>
<evidence type="ECO:0000313" key="3">
    <source>
        <dbReference type="EMBL" id="CAB3369998.1"/>
    </source>
</evidence>
<feature type="region of interest" description="Disordered" evidence="1">
    <location>
        <begin position="376"/>
        <end position="395"/>
    </location>
</feature>
<feature type="compositionally biased region" description="Basic and acidic residues" evidence="1">
    <location>
        <begin position="614"/>
        <end position="626"/>
    </location>
</feature>
<accession>A0A8S1CPY6</accession>
<name>A0A8S1CPY6_9INSE</name>
<dbReference type="PROSITE" id="PS50128">
    <property type="entry name" value="SURP"/>
    <property type="match status" value="2"/>
</dbReference>
<dbReference type="InterPro" id="IPR040397">
    <property type="entry name" value="SWAP"/>
</dbReference>
<dbReference type="SUPFAM" id="SSF109905">
    <property type="entry name" value="Surp module (SWAP domain)"/>
    <property type="match status" value="2"/>
</dbReference>
<dbReference type="GO" id="GO:0003723">
    <property type="term" value="F:RNA binding"/>
    <property type="evidence" value="ECO:0007669"/>
    <property type="project" value="InterPro"/>
</dbReference>